<dbReference type="EMBL" id="JBBKZT010000024">
    <property type="protein sequence ID" value="MEJ8851596.1"/>
    <property type="molecule type" value="Genomic_DNA"/>
</dbReference>
<keyword evidence="2" id="KW-1185">Reference proteome</keyword>
<dbReference type="RefSeq" id="WP_340347289.1">
    <property type="nucleotide sequence ID" value="NZ_JBBKZT010000024.1"/>
</dbReference>
<protein>
    <submittedName>
        <fullName evidence="1">Uncharacterized protein</fullName>
    </submittedName>
</protein>
<evidence type="ECO:0000313" key="2">
    <source>
        <dbReference type="Proteomes" id="UP001385892"/>
    </source>
</evidence>
<evidence type="ECO:0000313" key="1">
    <source>
        <dbReference type="EMBL" id="MEJ8851596.1"/>
    </source>
</evidence>
<reference evidence="1 2" key="1">
    <citation type="submission" date="2024-03" db="EMBL/GenBank/DDBJ databases">
        <title>Novel species of the genus Variovorax.</title>
        <authorList>
            <person name="Liu Q."/>
            <person name="Xin Y.-H."/>
        </authorList>
    </citation>
    <scope>NUCLEOTIDE SEQUENCE [LARGE SCALE GENOMIC DNA]</scope>
    <source>
        <strain evidence="1 2">KACC 18900</strain>
    </source>
</reference>
<comment type="caution">
    <text evidence="1">The sequence shown here is derived from an EMBL/GenBank/DDBJ whole genome shotgun (WGS) entry which is preliminary data.</text>
</comment>
<proteinExistence type="predicted"/>
<name>A0ABU8WVR9_9BURK</name>
<gene>
    <name evidence="1" type="ORF">WKW82_33510</name>
</gene>
<organism evidence="1 2">
    <name type="scientific">Variovorax rhizosphaerae</name>
    <dbReference type="NCBI Taxonomy" id="1836200"/>
    <lineage>
        <taxon>Bacteria</taxon>
        <taxon>Pseudomonadati</taxon>
        <taxon>Pseudomonadota</taxon>
        <taxon>Betaproteobacteria</taxon>
        <taxon>Burkholderiales</taxon>
        <taxon>Comamonadaceae</taxon>
        <taxon>Variovorax</taxon>
    </lineage>
</organism>
<sequence>MQAGLLDASQQGVIEPIERWHVQATAGFGEGAIIDAAPQAALAVQGCEERIRGQDTR</sequence>
<accession>A0ABU8WVR9</accession>
<dbReference type="Proteomes" id="UP001385892">
    <property type="component" value="Unassembled WGS sequence"/>
</dbReference>